<organism evidence="9 10">
    <name type="scientific">Ziziphus jujuba</name>
    <name type="common">Chinese jujube</name>
    <name type="synonym">Ziziphus sativa</name>
    <dbReference type="NCBI Taxonomy" id="326968"/>
    <lineage>
        <taxon>Eukaryota</taxon>
        <taxon>Viridiplantae</taxon>
        <taxon>Streptophyta</taxon>
        <taxon>Embryophyta</taxon>
        <taxon>Tracheophyta</taxon>
        <taxon>Spermatophyta</taxon>
        <taxon>Magnoliopsida</taxon>
        <taxon>eudicotyledons</taxon>
        <taxon>Gunneridae</taxon>
        <taxon>Pentapetalae</taxon>
        <taxon>rosids</taxon>
        <taxon>fabids</taxon>
        <taxon>Rosales</taxon>
        <taxon>Rhamnaceae</taxon>
        <taxon>Paliureae</taxon>
        <taxon>Ziziphus</taxon>
    </lineage>
</organism>
<evidence type="ECO:0000256" key="7">
    <source>
        <dbReference type="SAM" id="MobiDB-lite"/>
    </source>
</evidence>
<protein>
    <submittedName>
        <fullName evidence="10">Kinesin-like protein KIN-14C</fullName>
    </submittedName>
</protein>
<dbReference type="Proteomes" id="UP001652623">
    <property type="component" value="Chromosome 6"/>
</dbReference>
<keyword evidence="4 5" id="KW-0505">Motor protein</keyword>
<evidence type="ECO:0000256" key="2">
    <source>
        <dbReference type="ARBA" id="ARBA00022741"/>
    </source>
</evidence>
<comment type="similarity">
    <text evidence="5">Belongs to the TRAFAC class myosin-kinesin ATPase superfamily. Kinesin family.</text>
</comment>
<dbReference type="RefSeq" id="XP_048319564.2">
    <property type="nucleotide sequence ID" value="XM_048463607.2"/>
</dbReference>
<reference evidence="10" key="1">
    <citation type="submission" date="2025-08" db="UniProtKB">
        <authorList>
            <consortium name="RefSeq"/>
        </authorList>
    </citation>
    <scope>IDENTIFICATION</scope>
    <source>
        <tissue evidence="10">Seedling</tissue>
    </source>
</reference>
<sequence length="445" mass="50480">MANGPRRQPFSAVNSRQDVPAATDASRSQTDLEMTSESFKQVKMEKLTIVENLSNLRGHNRAFQDQLSSFKASLDDAIKQKESLMNELRCLRGELQQVREDHDRQIAKVQALVAEVEKYKEYTGKSCAKLDTLTIKSNALEETCLSQRERIRMLEHQLVAANEKLKMADLSASKTRTEYEEQKRIVCELQDRLANTELQVIEGEKLRKKLHNIILELKGNIRVFCRVRPLLPDDNAGTETTVISYPTSTEALGRGVDLLQSGSKYPFTFDKVFNHEASQQDVFVEISQLVQSALDGNEVYIFAYGQTGSGKTYTMMGRPEDSEQRGLIPRSLEKIFQISQSLQSHGWKYKMQASMLEIYNMTIRDLLCTNQSSTVDMMLTESVIGGKQYTIEHDANGNTHVSDLTIIDVCSIKEVSSLPHQAAQSRCSFYDTDIYMLLLFKLLMN</sequence>
<feature type="binding site" evidence="5">
    <location>
        <begin position="305"/>
        <end position="312"/>
    </location>
    <ligand>
        <name>ATP</name>
        <dbReference type="ChEBI" id="CHEBI:30616"/>
    </ligand>
</feature>
<evidence type="ECO:0000256" key="6">
    <source>
        <dbReference type="SAM" id="Coils"/>
    </source>
</evidence>
<evidence type="ECO:0000313" key="9">
    <source>
        <dbReference type="Proteomes" id="UP001652623"/>
    </source>
</evidence>
<dbReference type="SUPFAM" id="SSF52540">
    <property type="entry name" value="P-loop containing nucleoside triphosphate hydrolases"/>
    <property type="match status" value="1"/>
</dbReference>
<evidence type="ECO:0000256" key="3">
    <source>
        <dbReference type="ARBA" id="ARBA00022840"/>
    </source>
</evidence>
<dbReference type="GeneID" id="107405084"/>
<keyword evidence="1" id="KW-0493">Microtubule</keyword>
<dbReference type="PROSITE" id="PS50067">
    <property type="entry name" value="KINESIN_MOTOR_2"/>
    <property type="match status" value="1"/>
</dbReference>
<dbReference type="PANTHER" id="PTHR47972:SF45">
    <property type="entry name" value="PROTEIN CLARET SEGREGATIONAL"/>
    <property type="match status" value="1"/>
</dbReference>
<name>A0ABM3I2Z3_ZIZJJ</name>
<proteinExistence type="inferred from homology"/>
<dbReference type="InterPro" id="IPR036961">
    <property type="entry name" value="Kinesin_motor_dom_sf"/>
</dbReference>
<dbReference type="Pfam" id="PF16796">
    <property type="entry name" value="Microtub_bd"/>
    <property type="match status" value="1"/>
</dbReference>
<feature type="domain" description="Kinesin motor" evidence="8">
    <location>
        <begin position="220"/>
        <end position="445"/>
    </location>
</feature>
<evidence type="ECO:0000256" key="5">
    <source>
        <dbReference type="PROSITE-ProRule" id="PRU00283"/>
    </source>
</evidence>
<feature type="coiled-coil region" evidence="6">
    <location>
        <begin position="67"/>
        <end position="115"/>
    </location>
</feature>
<dbReference type="PANTHER" id="PTHR47972">
    <property type="entry name" value="KINESIN-LIKE PROTEIN KLP-3"/>
    <property type="match status" value="1"/>
</dbReference>
<feature type="compositionally biased region" description="Polar residues" evidence="7">
    <location>
        <begin position="25"/>
        <end position="36"/>
    </location>
</feature>
<dbReference type="InterPro" id="IPR027417">
    <property type="entry name" value="P-loop_NTPase"/>
</dbReference>
<keyword evidence="3 5" id="KW-0067">ATP-binding</keyword>
<dbReference type="SMART" id="SM00129">
    <property type="entry name" value="KISc"/>
    <property type="match status" value="1"/>
</dbReference>
<dbReference type="InterPro" id="IPR027640">
    <property type="entry name" value="Kinesin-like_fam"/>
</dbReference>
<dbReference type="InterPro" id="IPR001752">
    <property type="entry name" value="Kinesin_motor_dom"/>
</dbReference>
<feature type="region of interest" description="Disordered" evidence="7">
    <location>
        <begin position="1"/>
        <end position="36"/>
    </location>
</feature>
<evidence type="ECO:0000313" key="10">
    <source>
        <dbReference type="RefSeq" id="XP_048319564.2"/>
    </source>
</evidence>
<keyword evidence="2 5" id="KW-0547">Nucleotide-binding</keyword>
<gene>
    <name evidence="10" type="primary">LOC107405084</name>
</gene>
<evidence type="ECO:0000256" key="4">
    <source>
        <dbReference type="ARBA" id="ARBA00023175"/>
    </source>
</evidence>
<dbReference type="InterPro" id="IPR031852">
    <property type="entry name" value="Vik1/Cik1_MT-bd"/>
</dbReference>
<evidence type="ECO:0000259" key="8">
    <source>
        <dbReference type="PROSITE" id="PS50067"/>
    </source>
</evidence>
<keyword evidence="6" id="KW-0175">Coiled coil</keyword>
<keyword evidence="9" id="KW-1185">Reference proteome</keyword>
<dbReference type="Gene3D" id="3.40.850.10">
    <property type="entry name" value="Kinesin motor domain"/>
    <property type="match status" value="1"/>
</dbReference>
<accession>A0ABM3I2Z3</accession>
<evidence type="ECO:0000256" key="1">
    <source>
        <dbReference type="ARBA" id="ARBA00022701"/>
    </source>
</evidence>